<dbReference type="EMBL" id="FOJI01000001">
    <property type="protein sequence ID" value="SEV85522.1"/>
    <property type="molecule type" value="Genomic_DNA"/>
</dbReference>
<proteinExistence type="predicted"/>
<dbReference type="Proteomes" id="UP000199701">
    <property type="component" value="Unassembled WGS sequence"/>
</dbReference>
<keyword evidence="2" id="KW-1185">Reference proteome</keyword>
<evidence type="ECO:0000313" key="1">
    <source>
        <dbReference type="EMBL" id="SEV85522.1"/>
    </source>
</evidence>
<protein>
    <submittedName>
        <fullName evidence="1">Uncharacterized protein</fullName>
    </submittedName>
</protein>
<dbReference type="AlphaFoldDB" id="A0A1I0MB51"/>
<evidence type="ECO:0000313" key="2">
    <source>
        <dbReference type="Proteomes" id="UP000199701"/>
    </source>
</evidence>
<accession>A0A1I0MB51</accession>
<reference evidence="1 2" key="1">
    <citation type="submission" date="2016-10" db="EMBL/GenBank/DDBJ databases">
        <authorList>
            <person name="de Groot N.N."/>
        </authorList>
    </citation>
    <scope>NUCLEOTIDE SEQUENCE [LARGE SCALE GENOMIC DNA]</scope>
    <source>
        <strain evidence="1 2">DSM 9179</strain>
    </source>
</reference>
<sequence>MDAKKTYYITFQSETVVFDGNGNKLVSCPTEDEAKEYIEQLENMEAKKNE</sequence>
<name>A0A1I0MB51_9FIRM</name>
<organism evidence="1 2">
    <name type="scientific">[Clostridium] fimetarium</name>
    <dbReference type="NCBI Taxonomy" id="99656"/>
    <lineage>
        <taxon>Bacteria</taxon>
        <taxon>Bacillati</taxon>
        <taxon>Bacillota</taxon>
        <taxon>Clostridia</taxon>
        <taxon>Lachnospirales</taxon>
        <taxon>Lachnospiraceae</taxon>
    </lineage>
</organism>
<gene>
    <name evidence="1" type="ORF">SAMN05421659_101365</name>
</gene>
<dbReference type="RefSeq" id="WP_170841250.1">
    <property type="nucleotide sequence ID" value="NZ_FOJI01000001.1"/>
</dbReference>